<comment type="caution">
    <text evidence="1">The sequence shown here is derived from an EMBL/GenBank/DDBJ whole genome shotgun (WGS) entry which is preliminary data.</text>
</comment>
<dbReference type="EMBL" id="AZBU02000002">
    <property type="protein sequence ID" value="TKR94980.1"/>
    <property type="molecule type" value="Genomic_DNA"/>
</dbReference>
<accession>A0A4U5PEZ0</accession>
<dbReference type="AlphaFoldDB" id="A0A4U5PEZ0"/>
<keyword evidence="2" id="KW-1185">Reference proteome</keyword>
<evidence type="ECO:0000313" key="2">
    <source>
        <dbReference type="Proteomes" id="UP000298663"/>
    </source>
</evidence>
<evidence type="ECO:0000313" key="1">
    <source>
        <dbReference type="EMBL" id="TKR94980.1"/>
    </source>
</evidence>
<proteinExistence type="predicted"/>
<dbReference type="Proteomes" id="UP000298663">
    <property type="component" value="Unassembled WGS sequence"/>
</dbReference>
<gene>
    <name evidence="1" type="ORF">L596_009205</name>
</gene>
<reference evidence="1 2" key="1">
    <citation type="journal article" date="2015" name="Genome Biol.">
        <title>Comparative genomics of Steinernema reveals deeply conserved gene regulatory networks.</title>
        <authorList>
            <person name="Dillman A.R."/>
            <person name="Macchietto M."/>
            <person name="Porter C.F."/>
            <person name="Rogers A."/>
            <person name="Williams B."/>
            <person name="Antoshechkin I."/>
            <person name="Lee M.M."/>
            <person name="Goodwin Z."/>
            <person name="Lu X."/>
            <person name="Lewis E.E."/>
            <person name="Goodrich-Blair H."/>
            <person name="Stock S.P."/>
            <person name="Adams B.J."/>
            <person name="Sternberg P.W."/>
            <person name="Mortazavi A."/>
        </authorList>
    </citation>
    <scope>NUCLEOTIDE SEQUENCE [LARGE SCALE GENOMIC DNA]</scope>
    <source>
        <strain evidence="1 2">ALL</strain>
    </source>
</reference>
<organism evidence="1 2">
    <name type="scientific">Steinernema carpocapsae</name>
    <name type="common">Entomopathogenic nematode</name>
    <dbReference type="NCBI Taxonomy" id="34508"/>
    <lineage>
        <taxon>Eukaryota</taxon>
        <taxon>Metazoa</taxon>
        <taxon>Ecdysozoa</taxon>
        <taxon>Nematoda</taxon>
        <taxon>Chromadorea</taxon>
        <taxon>Rhabditida</taxon>
        <taxon>Tylenchina</taxon>
        <taxon>Panagrolaimomorpha</taxon>
        <taxon>Strongyloidoidea</taxon>
        <taxon>Steinernematidae</taxon>
        <taxon>Steinernema</taxon>
    </lineage>
</organism>
<protein>
    <submittedName>
        <fullName evidence="1">Uncharacterized protein</fullName>
    </submittedName>
</protein>
<sequence length="88" mass="10286">MMKFGHGPAKICKLGADRNWNYDVMKTAVRRLRLNGGIVERRKRSGRPKTPTLPNDVVAGLIREFLPRVRAVIDQERVQRRGERWRHP</sequence>
<reference evidence="1 2" key="2">
    <citation type="journal article" date="2019" name="G3 (Bethesda)">
        <title>Hybrid Assembly of the Genome of the Entomopathogenic Nematode Steinernema carpocapsae Identifies the X-Chromosome.</title>
        <authorList>
            <person name="Serra L."/>
            <person name="Macchietto M."/>
            <person name="Macias-Munoz A."/>
            <person name="McGill C.J."/>
            <person name="Rodriguez I.M."/>
            <person name="Rodriguez B."/>
            <person name="Murad R."/>
            <person name="Mortazavi A."/>
        </authorList>
    </citation>
    <scope>NUCLEOTIDE SEQUENCE [LARGE SCALE GENOMIC DNA]</scope>
    <source>
        <strain evidence="1 2">ALL</strain>
    </source>
</reference>
<name>A0A4U5PEZ0_STECR</name>